<dbReference type="PROSITE" id="PS50893">
    <property type="entry name" value="ABC_TRANSPORTER_2"/>
    <property type="match status" value="1"/>
</dbReference>
<proteinExistence type="predicted"/>
<evidence type="ECO:0000256" key="1">
    <source>
        <dbReference type="ARBA" id="ARBA00004202"/>
    </source>
</evidence>
<dbReference type="GO" id="GO:0005524">
    <property type="term" value="F:ATP binding"/>
    <property type="evidence" value="ECO:0007669"/>
    <property type="project" value="UniProtKB-KW"/>
</dbReference>
<protein>
    <submittedName>
        <fullName evidence="10">ABC-2 type transport system ATP-binding protein</fullName>
    </submittedName>
</protein>
<evidence type="ECO:0000313" key="10">
    <source>
        <dbReference type="EMBL" id="TDP90477.1"/>
    </source>
</evidence>
<keyword evidence="5 10" id="KW-0067">ATP-binding</keyword>
<evidence type="ECO:0000259" key="9">
    <source>
        <dbReference type="PROSITE" id="PS50893"/>
    </source>
</evidence>
<dbReference type="GO" id="GO:0016887">
    <property type="term" value="F:ATP hydrolysis activity"/>
    <property type="evidence" value="ECO:0007669"/>
    <property type="project" value="InterPro"/>
</dbReference>
<evidence type="ECO:0000313" key="11">
    <source>
        <dbReference type="Proteomes" id="UP000295444"/>
    </source>
</evidence>
<organism evidence="10 11">
    <name type="scientific">Labedaea rhizosphaerae</name>
    <dbReference type="NCBI Taxonomy" id="598644"/>
    <lineage>
        <taxon>Bacteria</taxon>
        <taxon>Bacillati</taxon>
        <taxon>Actinomycetota</taxon>
        <taxon>Actinomycetes</taxon>
        <taxon>Pseudonocardiales</taxon>
        <taxon>Pseudonocardiaceae</taxon>
        <taxon>Labedaea</taxon>
    </lineage>
</organism>
<dbReference type="OrthoDB" id="9804819at2"/>
<sequence length="303" mass="32203">MTAITAIDVRGLTKRFGPVTAVHDVGFQVEAGAVVAVLGQNGAGKTTTIEILEGFQRADGGHVRVLGTDPAQADRRWRSRIGLVLQSTSLDPQVTVLEAVELHAALYPNPRPVDEMLAVVGLTDDADTRIGVLSGGRQRRVDLALGMVGRPDLLFLDEPTTGLDPQARRSLWAAIRELNRSGTTILLTTHYLDEAQQLADRVIVMSEGRVIADATPDQLRARAGGAAVRFPLPPSVSVPPALARHVQDGVLVMRGDVGEALAAIVGWARAQGVDLQGLEVGAPSLEEAYLALTEPDHEQADHG</sequence>
<accession>A0A4R6RVM5</accession>
<dbReference type="Gene3D" id="3.40.50.300">
    <property type="entry name" value="P-loop containing nucleotide triphosphate hydrolases"/>
    <property type="match status" value="1"/>
</dbReference>
<evidence type="ECO:0000256" key="2">
    <source>
        <dbReference type="ARBA" id="ARBA00022448"/>
    </source>
</evidence>
<name>A0A4R6RVM5_LABRH</name>
<keyword evidence="4" id="KW-0547">Nucleotide-binding</keyword>
<keyword evidence="7" id="KW-0472">Membrane</keyword>
<evidence type="ECO:0000256" key="7">
    <source>
        <dbReference type="ARBA" id="ARBA00023136"/>
    </source>
</evidence>
<dbReference type="InterPro" id="IPR003439">
    <property type="entry name" value="ABC_transporter-like_ATP-bd"/>
</dbReference>
<keyword evidence="6" id="KW-1278">Translocase</keyword>
<comment type="caution">
    <text evidence="10">The sequence shown here is derived from an EMBL/GenBank/DDBJ whole genome shotgun (WGS) entry which is preliminary data.</text>
</comment>
<dbReference type="InterPro" id="IPR003593">
    <property type="entry name" value="AAA+_ATPase"/>
</dbReference>
<evidence type="ECO:0000256" key="5">
    <source>
        <dbReference type="ARBA" id="ARBA00022840"/>
    </source>
</evidence>
<dbReference type="EMBL" id="SNXZ01000010">
    <property type="protein sequence ID" value="TDP90477.1"/>
    <property type="molecule type" value="Genomic_DNA"/>
</dbReference>
<dbReference type="GO" id="GO:0005886">
    <property type="term" value="C:plasma membrane"/>
    <property type="evidence" value="ECO:0007669"/>
    <property type="project" value="UniProtKB-SubCell"/>
</dbReference>
<dbReference type="FunFam" id="3.40.50.300:FF:000589">
    <property type="entry name" value="ABC transporter, ATP-binding subunit"/>
    <property type="match status" value="1"/>
</dbReference>
<gene>
    <name evidence="10" type="ORF">EV186_11016</name>
</gene>
<reference evidence="10 11" key="1">
    <citation type="submission" date="2019-03" db="EMBL/GenBank/DDBJ databases">
        <title>Genomic Encyclopedia of Type Strains, Phase IV (KMG-IV): sequencing the most valuable type-strain genomes for metagenomic binning, comparative biology and taxonomic classification.</title>
        <authorList>
            <person name="Goeker M."/>
        </authorList>
    </citation>
    <scope>NUCLEOTIDE SEQUENCE [LARGE SCALE GENOMIC DNA]</scope>
    <source>
        <strain evidence="10 11">DSM 45361</strain>
    </source>
</reference>
<evidence type="ECO:0000256" key="6">
    <source>
        <dbReference type="ARBA" id="ARBA00022967"/>
    </source>
</evidence>
<keyword evidence="11" id="KW-1185">Reference proteome</keyword>
<evidence type="ECO:0000256" key="3">
    <source>
        <dbReference type="ARBA" id="ARBA00022475"/>
    </source>
</evidence>
<dbReference type="GO" id="GO:0046677">
    <property type="term" value="P:response to antibiotic"/>
    <property type="evidence" value="ECO:0007669"/>
    <property type="project" value="UniProtKB-KW"/>
</dbReference>
<comment type="subcellular location">
    <subcellularLocation>
        <location evidence="1">Cell membrane</location>
        <topology evidence="1">Peripheral membrane protein</topology>
    </subcellularLocation>
</comment>
<dbReference type="PANTHER" id="PTHR42711">
    <property type="entry name" value="ABC TRANSPORTER ATP-BINDING PROTEIN"/>
    <property type="match status" value="1"/>
</dbReference>
<dbReference type="SUPFAM" id="SSF52540">
    <property type="entry name" value="P-loop containing nucleoside triphosphate hydrolases"/>
    <property type="match status" value="1"/>
</dbReference>
<keyword evidence="2" id="KW-0813">Transport</keyword>
<dbReference type="PANTHER" id="PTHR42711:SF17">
    <property type="entry name" value="ABC TRANSPORTER ATP-BINDING PROTEIN"/>
    <property type="match status" value="1"/>
</dbReference>
<dbReference type="Proteomes" id="UP000295444">
    <property type="component" value="Unassembled WGS sequence"/>
</dbReference>
<keyword evidence="8" id="KW-0046">Antibiotic resistance</keyword>
<evidence type="ECO:0000256" key="8">
    <source>
        <dbReference type="ARBA" id="ARBA00023251"/>
    </source>
</evidence>
<dbReference type="Pfam" id="PF00005">
    <property type="entry name" value="ABC_tran"/>
    <property type="match status" value="1"/>
</dbReference>
<evidence type="ECO:0000256" key="4">
    <source>
        <dbReference type="ARBA" id="ARBA00022741"/>
    </source>
</evidence>
<feature type="domain" description="ABC transporter" evidence="9">
    <location>
        <begin position="7"/>
        <end position="232"/>
    </location>
</feature>
<dbReference type="InterPro" id="IPR050763">
    <property type="entry name" value="ABC_transporter_ATP-binding"/>
</dbReference>
<dbReference type="AlphaFoldDB" id="A0A4R6RVM5"/>
<dbReference type="SMART" id="SM00382">
    <property type="entry name" value="AAA"/>
    <property type="match status" value="1"/>
</dbReference>
<keyword evidence="3" id="KW-1003">Cell membrane</keyword>
<dbReference type="InterPro" id="IPR027417">
    <property type="entry name" value="P-loop_NTPase"/>
</dbReference>
<dbReference type="RefSeq" id="WP_133854020.1">
    <property type="nucleotide sequence ID" value="NZ_SNXZ01000010.1"/>
</dbReference>